<proteinExistence type="predicted"/>
<feature type="compositionally biased region" description="Polar residues" evidence="1">
    <location>
        <begin position="534"/>
        <end position="544"/>
    </location>
</feature>
<evidence type="ECO:0000313" key="4">
    <source>
        <dbReference type="Proteomes" id="UP000765509"/>
    </source>
</evidence>
<protein>
    <recommendedName>
        <fullName evidence="2">GAF domain-containing protein</fullName>
    </recommendedName>
</protein>
<sequence length="722" mass="80886">MSPVISLPLGIVLPDSFFDTSYSIRPKSPPRFNSESPNSSYRQNQRNHSQQTPNSKCSNDQVSPTSPTGSHKPVQQKSQSNQHLTKYKRFTRLRHIAFRAFIPKKSSNHQSSNLHSTQFLSTYTQFDHSSKSRFTILNRWKIKTKGKKSQIRKLAPVIKTRISKSTPKERHPKSWIEYHQLYANKSIDISSPPIPPTEPAPEGQPPTPYQTKTYIPPKPVDEKRRQLILNRMELLGKSHYDPTDQGAERSKKRIELGDKLISQGKTPQSLQTYWEHHDSTLSSNSLNNLVKDSTHNQVSSAAAYQQNSIPETLEHHPVFRKIVQECREIFGAEISMLSIIDDDRQVFLAESGVGGLREVARDITFCAHTILSDRKGFTVLDAGKDWRFENGPLVQDFGLKFYAGVPVMAPNLDGSIESEDNLYPLGTLCVVDSRPREKFDLDERKKLVYMAEFARQEIGNWYAKKMQLKCEKLDRSLIWWHEETKRLEITNTAESVESPKTSPDLHARPSSSTPFLTFTKKALRKTKPEASIGSPPTSTLSSSDKIPEPLESTPSIFEDLSGAVKPKMQNIFDLATKLVAETLDLSLVYLVAVAPLGDSIEIGQVTLISGYNIPVSLPTLNVALHLNALRTPEGGVLYQNPTCQEAQEAALPSSQLSLGLANPQLCPSALLIAVGQERDKNGGGFVLGGFTNNPKRVFGTEDISCMKEFAKEFAKYTVQLKF</sequence>
<dbReference type="InterPro" id="IPR003018">
    <property type="entry name" value="GAF"/>
</dbReference>
<accession>A0A9Q3I665</accession>
<evidence type="ECO:0000259" key="2">
    <source>
        <dbReference type="Pfam" id="PF01590"/>
    </source>
</evidence>
<dbReference type="InterPro" id="IPR029016">
    <property type="entry name" value="GAF-like_dom_sf"/>
</dbReference>
<feature type="region of interest" description="Disordered" evidence="1">
    <location>
        <begin position="525"/>
        <end position="548"/>
    </location>
</feature>
<dbReference type="PANTHER" id="PTHR43102:SF2">
    <property type="entry name" value="GAF DOMAIN-CONTAINING PROTEIN"/>
    <property type="match status" value="1"/>
</dbReference>
<feature type="domain" description="GAF" evidence="2">
    <location>
        <begin position="316"/>
        <end position="456"/>
    </location>
</feature>
<feature type="region of interest" description="Disordered" evidence="1">
    <location>
        <begin position="24"/>
        <end position="86"/>
    </location>
</feature>
<dbReference type="SUPFAM" id="SSF55781">
    <property type="entry name" value="GAF domain-like"/>
    <property type="match status" value="1"/>
</dbReference>
<reference evidence="3" key="1">
    <citation type="submission" date="2021-03" db="EMBL/GenBank/DDBJ databases">
        <title>Draft genome sequence of rust myrtle Austropuccinia psidii MF-1, a brazilian biotype.</title>
        <authorList>
            <person name="Quecine M.C."/>
            <person name="Pachon D.M.R."/>
            <person name="Bonatelli M.L."/>
            <person name="Correr F.H."/>
            <person name="Franceschini L.M."/>
            <person name="Leite T.F."/>
            <person name="Margarido G.R.A."/>
            <person name="Almeida C.A."/>
            <person name="Ferrarezi J.A."/>
            <person name="Labate C.A."/>
        </authorList>
    </citation>
    <scope>NUCLEOTIDE SEQUENCE</scope>
    <source>
        <strain evidence="3">MF-1</strain>
    </source>
</reference>
<dbReference type="Proteomes" id="UP000765509">
    <property type="component" value="Unassembled WGS sequence"/>
</dbReference>
<dbReference type="PANTHER" id="PTHR43102">
    <property type="entry name" value="SLR1143 PROTEIN"/>
    <property type="match status" value="1"/>
</dbReference>
<dbReference type="Gene3D" id="3.30.450.40">
    <property type="match status" value="1"/>
</dbReference>
<dbReference type="EMBL" id="AVOT02036730">
    <property type="protein sequence ID" value="MBW0531296.1"/>
    <property type="molecule type" value="Genomic_DNA"/>
</dbReference>
<gene>
    <name evidence="3" type="ORF">O181_071011</name>
</gene>
<feature type="region of interest" description="Disordered" evidence="1">
    <location>
        <begin position="491"/>
        <end position="513"/>
    </location>
</feature>
<comment type="caution">
    <text evidence="3">The sequence shown here is derived from an EMBL/GenBank/DDBJ whole genome shotgun (WGS) entry which is preliminary data.</text>
</comment>
<feature type="region of interest" description="Disordered" evidence="1">
    <location>
        <begin position="188"/>
        <end position="217"/>
    </location>
</feature>
<feature type="compositionally biased region" description="Pro residues" evidence="1">
    <location>
        <begin position="192"/>
        <end position="208"/>
    </location>
</feature>
<name>A0A9Q3I665_9BASI</name>
<evidence type="ECO:0000256" key="1">
    <source>
        <dbReference type="SAM" id="MobiDB-lite"/>
    </source>
</evidence>
<dbReference type="OrthoDB" id="21225at2759"/>
<keyword evidence="4" id="KW-1185">Reference proteome</keyword>
<evidence type="ECO:0000313" key="3">
    <source>
        <dbReference type="EMBL" id="MBW0531296.1"/>
    </source>
</evidence>
<feature type="compositionally biased region" description="Polar residues" evidence="1">
    <location>
        <begin position="491"/>
        <end position="501"/>
    </location>
</feature>
<dbReference type="AlphaFoldDB" id="A0A9Q3I665"/>
<feature type="compositionally biased region" description="Polar residues" evidence="1">
    <location>
        <begin position="31"/>
        <end position="84"/>
    </location>
</feature>
<dbReference type="Pfam" id="PF01590">
    <property type="entry name" value="GAF"/>
    <property type="match status" value="1"/>
</dbReference>
<organism evidence="3 4">
    <name type="scientific">Austropuccinia psidii MF-1</name>
    <dbReference type="NCBI Taxonomy" id="1389203"/>
    <lineage>
        <taxon>Eukaryota</taxon>
        <taxon>Fungi</taxon>
        <taxon>Dikarya</taxon>
        <taxon>Basidiomycota</taxon>
        <taxon>Pucciniomycotina</taxon>
        <taxon>Pucciniomycetes</taxon>
        <taxon>Pucciniales</taxon>
        <taxon>Sphaerophragmiaceae</taxon>
        <taxon>Austropuccinia</taxon>
    </lineage>
</organism>